<reference evidence="1" key="1">
    <citation type="submission" date="2022-12" db="EMBL/GenBank/DDBJ databases">
        <title>Genome Sequence of Lasiodiplodia mahajangana.</title>
        <authorList>
            <person name="Buettner E."/>
        </authorList>
    </citation>
    <scope>NUCLEOTIDE SEQUENCE</scope>
    <source>
        <strain evidence="1">VT137</strain>
    </source>
</reference>
<protein>
    <submittedName>
        <fullName evidence="1">Uncharacterized protein</fullName>
    </submittedName>
</protein>
<evidence type="ECO:0000313" key="2">
    <source>
        <dbReference type="Proteomes" id="UP001153332"/>
    </source>
</evidence>
<gene>
    <name evidence="1" type="ORF">O1611_g5148</name>
</gene>
<sequence>MSQPTPDEFRYRQPRLDDVEDVEKYRPGGYHPVDIGDEIGTGDKRFVVLHKLGFGGFSTVWLVRSCLDMRYFALKILCADVRDMNELRILEHLRSIGSGHPNIVALYDSFKVTGPNGEHHCFLFPVLGPNLRNWNINKDMSGALRHRVCQQVASGIAFLHEHGICHGDLTMSNIVFKLPDIQAMSPAKLCELLGPIETEELRLANGSFSPHSPKGVVQTPSLSGVDQSLLLNIQIIDFGVAFFTSQPPRSLGIPFQYFPPELCFGYRPSLGSDIWHLACVLYELHGKAFLFPGVFPIFEIVVGTIIGRLGRLPSLWKGRFKFDVYGYEEEGREQIEKEPSWWFEDRNLEASMNSRLSEKATHLSPAQHGEFAQLLLDMLVYEPEKRLAATDVVWRLNSTIFSNIN</sequence>
<proteinExistence type="predicted"/>
<dbReference type="Proteomes" id="UP001153332">
    <property type="component" value="Unassembled WGS sequence"/>
</dbReference>
<name>A0ACC2JMM3_9PEZI</name>
<organism evidence="1 2">
    <name type="scientific">Lasiodiplodia mahajangana</name>
    <dbReference type="NCBI Taxonomy" id="1108764"/>
    <lineage>
        <taxon>Eukaryota</taxon>
        <taxon>Fungi</taxon>
        <taxon>Dikarya</taxon>
        <taxon>Ascomycota</taxon>
        <taxon>Pezizomycotina</taxon>
        <taxon>Dothideomycetes</taxon>
        <taxon>Dothideomycetes incertae sedis</taxon>
        <taxon>Botryosphaeriales</taxon>
        <taxon>Botryosphaeriaceae</taxon>
        <taxon>Lasiodiplodia</taxon>
    </lineage>
</organism>
<dbReference type="EMBL" id="JAPUUL010001051">
    <property type="protein sequence ID" value="KAJ8128487.1"/>
    <property type="molecule type" value="Genomic_DNA"/>
</dbReference>
<keyword evidence="2" id="KW-1185">Reference proteome</keyword>
<accession>A0ACC2JMM3</accession>
<comment type="caution">
    <text evidence="1">The sequence shown here is derived from an EMBL/GenBank/DDBJ whole genome shotgun (WGS) entry which is preliminary data.</text>
</comment>
<evidence type="ECO:0000313" key="1">
    <source>
        <dbReference type="EMBL" id="KAJ8128487.1"/>
    </source>
</evidence>